<name>G7Q0G8_MACFA</name>
<reference evidence="1 2" key="1">
    <citation type="submission" date="2013-03" db="EMBL/GenBank/DDBJ databases">
        <authorList>
            <person name="Warren W."/>
            <person name="Wilson R.K."/>
        </authorList>
    </citation>
    <scope>NUCLEOTIDE SEQUENCE</scope>
</reference>
<evidence type="ECO:0000313" key="2">
    <source>
        <dbReference type="Proteomes" id="UP000233100"/>
    </source>
</evidence>
<organism evidence="1 2">
    <name type="scientific">Macaca fascicularis</name>
    <name type="common">Crab-eating macaque</name>
    <name type="synonym">Cynomolgus monkey</name>
    <dbReference type="NCBI Taxonomy" id="9541"/>
    <lineage>
        <taxon>Eukaryota</taxon>
        <taxon>Metazoa</taxon>
        <taxon>Chordata</taxon>
        <taxon>Craniata</taxon>
        <taxon>Vertebrata</taxon>
        <taxon>Euteleostomi</taxon>
        <taxon>Mammalia</taxon>
        <taxon>Eutheria</taxon>
        <taxon>Euarchontoglires</taxon>
        <taxon>Primates</taxon>
        <taxon>Haplorrhini</taxon>
        <taxon>Catarrhini</taxon>
        <taxon>Cercopithecidae</taxon>
        <taxon>Cercopithecinae</taxon>
        <taxon>Macaca</taxon>
    </lineage>
</organism>
<evidence type="ECO:0000313" key="1">
    <source>
        <dbReference type="Ensembl" id="ENSMFAP00000016388.2"/>
    </source>
</evidence>
<reference evidence="1" key="3">
    <citation type="submission" date="2025-09" db="UniProtKB">
        <authorList>
            <consortium name="Ensembl"/>
        </authorList>
    </citation>
    <scope>IDENTIFICATION</scope>
</reference>
<dbReference type="GeneTree" id="ENSGT00940000161627"/>
<reference evidence="1" key="2">
    <citation type="submission" date="2025-08" db="UniProtKB">
        <authorList>
            <consortium name="Ensembl"/>
        </authorList>
    </citation>
    <scope>IDENTIFICATION</scope>
</reference>
<protein>
    <submittedName>
        <fullName evidence="1">Uncharacterized protein</fullName>
    </submittedName>
</protein>
<keyword evidence="2" id="KW-1185">Reference proteome</keyword>
<accession>G7Q0G8</accession>
<dbReference type="eggNOG" id="KOG3070">
    <property type="taxonomic scope" value="Eukaryota"/>
</dbReference>
<dbReference type="Proteomes" id="UP000233100">
    <property type="component" value="Chromosome 20"/>
</dbReference>
<proteinExistence type="predicted"/>
<dbReference type="PANTHER" id="PTHR46254:SF6">
    <property type="entry name" value="HIGH MOBILITY GROUP AT-HOOK 2"/>
    <property type="match status" value="1"/>
</dbReference>
<dbReference type="STRING" id="9541.ENSMFAP00000016388"/>
<dbReference type="VEuPathDB" id="HostDB:ENSMFAG00000031370"/>
<dbReference type="AlphaFoldDB" id="G7Q0G8"/>
<sequence>MAAGWGWWEGPVERAGLCLKTLSRSTQKRVGSLHPDSLAKSRKLKEKYTFFGKRVFFKTSVKKCLGIFFFLFFVTKVFTQSRLCLHLAANIANFFFFLRGGRQSCSVAQAGVKWPDLGSLQPLPPGFQQFCLSLLCSWDYRRAPPHPVNFCIFSRDRVSSCWAGWSRTPDLR</sequence>
<dbReference type="Ensembl" id="ENSMFAT00000066920.2">
    <property type="protein sequence ID" value="ENSMFAP00000016388.2"/>
    <property type="gene ID" value="ENSMFAG00000031370.2"/>
</dbReference>
<dbReference type="Bgee" id="ENSMFAG00000031370">
    <property type="expression patterns" value="Expressed in thymus and 12 other cell types or tissues"/>
</dbReference>
<dbReference type="PANTHER" id="PTHR46254">
    <property type="entry name" value="PROTEIN GVQW1-RELATED"/>
    <property type="match status" value="1"/>
</dbReference>